<dbReference type="InterPro" id="IPR017853">
    <property type="entry name" value="GH"/>
</dbReference>
<name>A0A6J5R577_9CAUD</name>
<dbReference type="PROSITE" id="PS51257">
    <property type="entry name" value="PROKAR_LIPOPROTEIN"/>
    <property type="match status" value="1"/>
</dbReference>
<dbReference type="EMBL" id="LR797190">
    <property type="protein sequence ID" value="CAB4192089.1"/>
    <property type="molecule type" value="Genomic_DNA"/>
</dbReference>
<accession>A0A6J5R577</accession>
<reference evidence="1" key="1">
    <citation type="submission" date="2020-05" db="EMBL/GenBank/DDBJ databases">
        <authorList>
            <person name="Chiriac C."/>
            <person name="Salcher M."/>
            <person name="Ghai R."/>
            <person name="Kavagutti S V."/>
        </authorList>
    </citation>
    <scope>NUCLEOTIDE SEQUENCE</scope>
</reference>
<evidence type="ECO:0000313" key="1">
    <source>
        <dbReference type="EMBL" id="CAB4192089.1"/>
    </source>
</evidence>
<proteinExistence type="predicted"/>
<protein>
    <submittedName>
        <fullName evidence="1">Uncharacterized protein</fullName>
    </submittedName>
</protein>
<sequence>MRKCAARLVWLACVCAVVAVGCAVVPAPASVPAVAQLDPSAVADCAALWRDELGREIDQAASADCASFLSRGLRTLEDYRASIRAGNEYAAYRARLDAEQVVVLPRLVPVGQYFRLETGQRFTWIGATDFNLLARYVQGEDIRPVLAQRRDTGFNALRVFTSFNVCPSGNGCQPIGRLAPTPLMYQSIPPFMALLARYGLYAELVAFAGFPRDVLPTDDAAVAHWDTLIATVVGISNVTLEMANEYNHPLNAGMPPLARLRRPPAGIIASHGSGTQDELPLQPFWDYATYRPGAGLEAARKIAHNAMEDVADLFGLPTVANETIRFPDSDSNPDHAFDAAAGAALLSAGATFHSVHGKNSTLWTGAELVAARAWAAGARSVALECQGQPYVRLDNPDFLRVYRRGPCEVRIRR</sequence>
<organism evidence="1">
    <name type="scientific">uncultured Caudovirales phage</name>
    <dbReference type="NCBI Taxonomy" id="2100421"/>
    <lineage>
        <taxon>Viruses</taxon>
        <taxon>Duplodnaviria</taxon>
        <taxon>Heunggongvirae</taxon>
        <taxon>Uroviricota</taxon>
        <taxon>Caudoviricetes</taxon>
        <taxon>Peduoviridae</taxon>
        <taxon>Maltschvirus</taxon>
        <taxon>Maltschvirus maltsch</taxon>
    </lineage>
</organism>
<gene>
    <name evidence="1" type="ORF">UFOVP1236_3</name>
</gene>
<dbReference type="Gene3D" id="3.20.20.80">
    <property type="entry name" value="Glycosidases"/>
    <property type="match status" value="1"/>
</dbReference>
<dbReference type="SUPFAM" id="SSF51445">
    <property type="entry name" value="(Trans)glycosidases"/>
    <property type="match status" value="1"/>
</dbReference>